<feature type="domain" description="N-acetyltransferase" evidence="3">
    <location>
        <begin position="346"/>
        <end position="487"/>
    </location>
</feature>
<dbReference type="Gene3D" id="3.30.470.20">
    <property type="entry name" value="ATP-grasp fold, B domain"/>
    <property type="match status" value="1"/>
</dbReference>
<dbReference type="Pfam" id="PF00583">
    <property type="entry name" value="Acetyltransf_1"/>
    <property type="match status" value="1"/>
</dbReference>
<keyword evidence="1" id="KW-0067">ATP-binding</keyword>
<dbReference type="EMBL" id="JACOPB010000012">
    <property type="protein sequence ID" value="MBC5710565.1"/>
    <property type="molecule type" value="Genomic_DNA"/>
</dbReference>
<feature type="domain" description="ATP-grasp" evidence="2">
    <location>
        <begin position="116"/>
        <end position="309"/>
    </location>
</feature>
<evidence type="ECO:0000313" key="4">
    <source>
        <dbReference type="EMBL" id="MBC5710565.1"/>
    </source>
</evidence>
<dbReference type="InterPro" id="IPR003806">
    <property type="entry name" value="ATP-grasp_PylC-type"/>
</dbReference>
<dbReference type="InterPro" id="IPR011761">
    <property type="entry name" value="ATP-grasp"/>
</dbReference>
<dbReference type="PANTHER" id="PTHR21621:SF0">
    <property type="entry name" value="BETA-CITRYLGLUTAMATE SYNTHASE B-RELATED"/>
    <property type="match status" value="1"/>
</dbReference>
<dbReference type="Gene3D" id="3.40.50.20">
    <property type="match status" value="1"/>
</dbReference>
<keyword evidence="5" id="KW-1185">Reference proteome</keyword>
<dbReference type="Gene3D" id="3.40.630.30">
    <property type="match status" value="1"/>
</dbReference>
<proteinExistence type="predicted"/>
<dbReference type="SUPFAM" id="SSF56059">
    <property type="entry name" value="Glutathione synthetase ATP-binding domain-like"/>
    <property type="match status" value="1"/>
</dbReference>
<dbReference type="CDD" id="cd04301">
    <property type="entry name" value="NAT_SF"/>
    <property type="match status" value="1"/>
</dbReference>
<dbReference type="InterPro" id="IPR016181">
    <property type="entry name" value="Acyl_CoA_acyltransferase"/>
</dbReference>
<dbReference type="NCBIfam" id="NF009404">
    <property type="entry name" value="PRK12767.1-3"/>
    <property type="match status" value="1"/>
</dbReference>
<dbReference type="Gene3D" id="3.30.1490.20">
    <property type="entry name" value="ATP-grasp fold, A domain"/>
    <property type="match status" value="1"/>
</dbReference>
<dbReference type="InterPro" id="IPR000182">
    <property type="entry name" value="GNAT_dom"/>
</dbReference>
<dbReference type="Proteomes" id="UP000634672">
    <property type="component" value="Unassembled WGS sequence"/>
</dbReference>
<name>A0ABR7HBR7_9FIRM</name>
<reference evidence="4 5" key="1">
    <citation type="submission" date="2020-08" db="EMBL/GenBank/DDBJ databases">
        <title>Genome public.</title>
        <authorList>
            <person name="Liu C."/>
            <person name="Sun Q."/>
        </authorList>
    </citation>
    <scope>NUCLEOTIDE SEQUENCE [LARGE SCALE GENOMIC DNA]</scope>
    <source>
        <strain evidence="4 5">NSJ-66</strain>
    </source>
</reference>
<dbReference type="InterPro" id="IPR048764">
    <property type="entry name" value="PylC_N"/>
</dbReference>
<organism evidence="4 5">
    <name type="scientific">Hungatella hominis</name>
    <dbReference type="NCBI Taxonomy" id="2763050"/>
    <lineage>
        <taxon>Bacteria</taxon>
        <taxon>Bacillati</taxon>
        <taxon>Bacillota</taxon>
        <taxon>Clostridia</taxon>
        <taxon>Lachnospirales</taxon>
        <taxon>Lachnospiraceae</taxon>
        <taxon>Hungatella</taxon>
    </lineage>
</organism>
<comment type="caution">
    <text evidence="4">The sequence shown here is derived from an EMBL/GenBank/DDBJ whole genome shotgun (WGS) entry which is preliminary data.</text>
</comment>
<dbReference type="InterPro" id="IPR013815">
    <property type="entry name" value="ATP_grasp_subdomain_1"/>
</dbReference>
<dbReference type="PROSITE" id="PS50975">
    <property type="entry name" value="ATP_GRASP"/>
    <property type="match status" value="1"/>
</dbReference>
<dbReference type="PROSITE" id="PS51186">
    <property type="entry name" value="GNAT"/>
    <property type="match status" value="1"/>
</dbReference>
<dbReference type="Pfam" id="PF02655">
    <property type="entry name" value="ATP-grasp_3"/>
    <property type="match status" value="1"/>
</dbReference>
<evidence type="ECO:0000313" key="5">
    <source>
        <dbReference type="Proteomes" id="UP000634672"/>
    </source>
</evidence>
<gene>
    <name evidence="4" type="ORF">H8S75_21700</name>
</gene>
<evidence type="ECO:0000259" key="2">
    <source>
        <dbReference type="PROSITE" id="PS50975"/>
    </source>
</evidence>
<accession>A0ABR7HBR7</accession>
<evidence type="ECO:0000259" key="3">
    <source>
        <dbReference type="PROSITE" id="PS51186"/>
    </source>
</evidence>
<dbReference type="SUPFAM" id="SSF55729">
    <property type="entry name" value="Acyl-CoA N-acyltransferases (Nat)"/>
    <property type="match status" value="1"/>
</dbReference>
<evidence type="ECO:0000256" key="1">
    <source>
        <dbReference type="PROSITE-ProRule" id="PRU00409"/>
    </source>
</evidence>
<dbReference type="RefSeq" id="WP_187023340.1">
    <property type="nucleotide sequence ID" value="NZ_JACOPB010000012.1"/>
</dbReference>
<keyword evidence="1" id="KW-0547">Nucleotide-binding</keyword>
<dbReference type="PANTHER" id="PTHR21621">
    <property type="entry name" value="RIBOSOMAL PROTEIN S6 MODIFICATION PROTEIN"/>
    <property type="match status" value="1"/>
</dbReference>
<sequence>MNILFTSVGRRSYLVQYFKETLGDSGEVHVANSSSVSPAFLVADKPVVTPLIYDSEYISFLLEYCKSNHIDAVISLFDIDLPILAKNKERFEEIGTTVVVSDYETIEICNDKWKTFCYLKENGFDVPVTFISLDDAISSLHSGCVSYPVMVKPRWGMGSIAVFEAENEEELRIFYAKTKRNIQNTYLKYESAVDIEKSILIQEKLKGQEYGLDVIDDLNCNYVTTIAKMKYAMRSGETDCAVTVDKPELKQLGEKLSCVMHHRANLDVDVFVVEDKCYVLEMNARFGGGYPFSHMAGVNLPLAIVKWLNNESVEKSVLTERVNIMGQKDIQMVRLQIEPQMNIGEISYAEEAERQFLYFEKFLSPTLLERGIDIKSYAKKICSHGVILFCKNDIENPMGLLGMYMNDKDAYTAYLSFLSVDPNFRGLHVGKAMMKQAEKLALENGMRNFKLEVRKSNINGIAFYKYMGYEVIEEATKDSYYMWKELKEN</sequence>
<dbReference type="Pfam" id="PF21360">
    <property type="entry name" value="PylC-like_N"/>
    <property type="match status" value="1"/>
</dbReference>
<protein>
    <submittedName>
        <fullName evidence="4">ATP-grasp domain-containing protein</fullName>
    </submittedName>
</protein>